<keyword evidence="2" id="KW-1185">Reference proteome</keyword>
<organism evidence="1 2">
    <name type="scientific">Persea americana</name>
    <name type="common">Avocado</name>
    <dbReference type="NCBI Taxonomy" id="3435"/>
    <lineage>
        <taxon>Eukaryota</taxon>
        <taxon>Viridiplantae</taxon>
        <taxon>Streptophyta</taxon>
        <taxon>Embryophyta</taxon>
        <taxon>Tracheophyta</taxon>
        <taxon>Spermatophyta</taxon>
        <taxon>Magnoliopsida</taxon>
        <taxon>Magnoliidae</taxon>
        <taxon>Laurales</taxon>
        <taxon>Lauraceae</taxon>
        <taxon>Persea</taxon>
    </lineage>
</organism>
<proteinExistence type="predicted"/>
<gene>
    <name evidence="1" type="ORF">MRB53_023172</name>
</gene>
<comment type="caution">
    <text evidence="1">The sequence shown here is derived from an EMBL/GenBank/DDBJ whole genome shotgun (WGS) entry which is preliminary data.</text>
</comment>
<accession>A0ACC2L9X4</accession>
<sequence length="90" mass="9812">MELAELQASENENSYKDLLLIARSVGHTHVEKRGLTCVSTLKAAEVFSTDSAESEKTRGSSRTDSMQWPRARTSDGTANVARVKATANEI</sequence>
<evidence type="ECO:0000313" key="2">
    <source>
        <dbReference type="Proteomes" id="UP001234297"/>
    </source>
</evidence>
<protein>
    <submittedName>
        <fullName evidence="1">Uncharacterized protein</fullName>
    </submittedName>
</protein>
<dbReference type="EMBL" id="CM056815">
    <property type="protein sequence ID" value="KAJ8629849.1"/>
    <property type="molecule type" value="Genomic_DNA"/>
</dbReference>
<reference evidence="1 2" key="1">
    <citation type="journal article" date="2022" name="Hortic Res">
        <title>A haplotype resolved chromosomal level avocado genome allows analysis of novel avocado genes.</title>
        <authorList>
            <person name="Nath O."/>
            <person name="Fletcher S.J."/>
            <person name="Hayward A."/>
            <person name="Shaw L.M."/>
            <person name="Masouleh A.K."/>
            <person name="Furtado A."/>
            <person name="Henry R.J."/>
            <person name="Mitter N."/>
        </authorList>
    </citation>
    <scope>NUCLEOTIDE SEQUENCE [LARGE SCALE GENOMIC DNA]</scope>
    <source>
        <strain evidence="2">cv. Hass</strain>
    </source>
</reference>
<name>A0ACC2L9X4_PERAE</name>
<dbReference type="Proteomes" id="UP001234297">
    <property type="component" value="Chromosome 7"/>
</dbReference>
<evidence type="ECO:0000313" key="1">
    <source>
        <dbReference type="EMBL" id="KAJ8629849.1"/>
    </source>
</evidence>